<name>A0A7D9DPC3_PARCT</name>
<dbReference type="EMBL" id="CACRXK020001682">
    <property type="protein sequence ID" value="CAB3990573.1"/>
    <property type="molecule type" value="Genomic_DNA"/>
</dbReference>
<evidence type="ECO:0000313" key="1">
    <source>
        <dbReference type="EMBL" id="CAB3990573.1"/>
    </source>
</evidence>
<reference evidence="1" key="1">
    <citation type="submission" date="2020-04" db="EMBL/GenBank/DDBJ databases">
        <authorList>
            <person name="Alioto T."/>
            <person name="Alioto T."/>
            <person name="Gomez Garrido J."/>
        </authorList>
    </citation>
    <scope>NUCLEOTIDE SEQUENCE</scope>
    <source>
        <strain evidence="1">A484AB</strain>
    </source>
</reference>
<dbReference type="OrthoDB" id="10067315at2759"/>
<proteinExistence type="predicted"/>
<dbReference type="Proteomes" id="UP001152795">
    <property type="component" value="Unassembled WGS sequence"/>
</dbReference>
<gene>
    <name evidence="1" type="ORF">PACLA_8A020641</name>
</gene>
<evidence type="ECO:0000313" key="2">
    <source>
        <dbReference type="Proteomes" id="UP001152795"/>
    </source>
</evidence>
<protein>
    <submittedName>
        <fullName evidence="1">Uncharacterized protein</fullName>
    </submittedName>
</protein>
<sequence>MGITLDTLTMETRLPIDKIERLKEIFGQLENRRSCTLKQLQSLIGTLNFACKVVPP</sequence>
<accession>A0A7D9DPC3</accession>
<organism evidence="1 2">
    <name type="scientific">Paramuricea clavata</name>
    <name type="common">Red gorgonian</name>
    <name type="synonym">Violescent sea-whip</name>
    <dbReference type="NCBI Taxonomy" id="317549"/>
    <lineage>
        <taxon>Eukaryota</taxon>
        <taxon>Metazoa</taxon>
        <taxon>Cnidaria</taxon>
        <taxon>Anthozoa</taxon>
        <taxon>Octocorallia</taxon>
        <taxon>Malacalcyonacea</taxon>
        <taxon>Plexauridae</taxon>
        <taxon>Paramuricea</taxon>
    </lineage>
</organism>
<feature type="non-terminal residue" evidence="1">
    <location>
        <position position="56"/>
    </location>
</feature>
<dbReference type="AlphaFoldDB" id="A0A7D9DPC3"/>
<keyword evidence="2" id="KW-1185">Reference proteome</keyword>
<comment type="caution">
    <text evidence="1">The sequence shown here is derived from an EMBL/GenBank/DDBJ whole genome shotgun (WGS) entry which is preliminary data.</text>
</comment>